<dbReference type="PANTHER" id="PTHR46890">
    <property type="entry name" value="NON-LTR RETROLELEMENT REVERSE TRANSCRIPTASE-LIKE PROTEIN-RELATED"/>
    <property type="match status" value="1"/>
</dbReference>
<dbReference type="GO" id="GO:0016787">
    <property type="term" value="F:hydrolase activity"/>
    <property type="evidence" value="ECO:0007669"/>
    <property type="project" value="UniProtKB-KW"/>
</dbReference>
<accession>A0A0B2NUX8</accession>
<dbReference type="EC" id="3.1.27.-" evidence="2"/>
<dbReference type="Pfam" id="PF00078">
    <property type="entry name" value="RVT_1"/>
    <property type="match status" value="1"/>
</dbReference>
<dbReference type="AlphaFoldDB" id="A0A0B2NUX8"/>
<evidence type="ECO:0000313" key="2">
    <source>
        <dbReference type="EMBL" id="KHM99256.1"/>
    </source>
</evidence>
<proteinExistence type="predicted"/>
<dbReference type="Proteomes" id="UP000053555">
    <property type="component" value="Unassembled WGS sequence"/>
</dbReference>
<name>A0A0B2NUX8_GLYSO</name>
<feature type="non-terminal residue" evidence="2">
    <location>
        <position position="1"/>
    </location>
</feature>
<sequence length="197" mass="22360">LKEGDSNSAYFHKIINSSRRRNTLRGMQINGGWVDNPIAIKEAVLQHFKSRFADPCLSGPNLDGVSFKALTILQSERLVEPFKEEEITKAVWACGSDKSPGLDGLNFCFIKHFWKDLKPDFLRPISLIGCVYKIIAKVLANRLSKVMNHLIDERQSAFVKGRQLLHSVLIANEVVEEARRGKRPCLLFKADFEKAYD</sequence>
<dbReference type="PANTHER" id="PTHR46890:SF48">
    <property type="entry name" value="RNA-DIRECTED DNA POLYMERASE"/>
    <property type="match status" value="1"/>
</dbReference>
<feature type="non-terminal residue" evidence="2">
    <location>
        <position position="197"/>
    </location>
</feature>
<dbReference type="EMBL" id="KN671892">
    <property type="protein sequence ID" value="KHM99256.1"/>
    <property type="molecule type" value="Genomic_DNA"/>
</dbReference>
<organism evidence="2">
    <name type="scientific">Glycine soja</name>
    <name type="common">Wild soybean</name>
    <dbReference type="NCBI Taxonomy" id="3848"/>
    <lineage>
        <taxon>Eukaryota</taxon>
        <taxon>Viridiplantae</taxon>
        <taxon>Streptophyta</taxon>
        <taxon>Embryophyta</taxon>
        <taxon>Tracheophyta</taxon>
        <taxon>Spermatophyta</taxon>
        <taxon>Magnoliopsida</taxon>
        <taxon>eudicotyledons</taxon>
        <taxon>Gunneridae</taxon>
        <taxon>Pentapetalae</taxon>
        <taxon>rosids</taxon>
        <taxon>fabids</taxon>
        <taxon>Fabales</taxon>
        <taxon>Fabaceae</taxon>
        <taxon>Papilionoideae</taxon>
        <taxon>50 kb inversion clade</taxon>
        <taxon>NPAAA clade</taxon>
        <taxon>indigoferoid/millettioid clade</taxon>
        <taxon>Phaseoleae</taxon>
        <taxon>Glycine</taxon>
        <taxon>Glycine subgen. Soja</taxon>
    </lineage>
</organism>
<protein>
    <submittedName>
        <fullName evidence="2">Transposon TX1 putative 149 kDa protein</fullName>
        <ecNumber evidence="2">3.1.27.-</ecNumber>
    </submittedName>
</protein>
<dbReference type="InterPro" id="IPR000477">
    <property type="entry name" value="RT_dom"/>
</dbReference>
<dbReference type="InterPro" id="IPR052343">
    <property type="entry name" value="Retrotransposon-Effector_Assoc"/>
</dbReference>
<reference evidence="2" key="1">
    <citation type="submission" date="2014-07" db="EMBL/GenBank/DDBJ databases">
        <title>Identification of a novel salt tolerance gene in wild soybean by whole-genome sequencing.</title>
        <authorList>
            <person name="Lam H.-M."/>
            <person name="Qi X."/>
            <person name="Li M.-W."/>
            <person name="Liu X."/>
            <person name="Xie M."/>
            <person name="Ni M."/>
            <person name="Xu X."/>
        </authorList>
    </citation>
    <scope>NUCLEOTIDE SEQUENCE [LARGE SCALE GENOMIC DNA]</scope>
    <source>
        <tissue evidence="2">Root</tissue>
    </source>
</reference>
<feature type="domain" description="Reverse transcriptase" evidence="1">
    <location>
        <begin position="121"/>
        <end position="197"/>
    </location>
</feature>
<keyword evidence="2" id="KW-0378">Hydrolase</keyword>
<gene>
    <name evidence="2" type="ORF">glysoja_049344</name>
</gene>
<evidence type="ECO:0000259" key="1">
    <source>
        <dbReference type="Pfam" id="PF00078"/>
    </source>
</evidence>